<dbReference type="Pfam" id="PF13649">
    <property type="entry name" value="Methyltransf_25"/>
    <property type="match status" value="1"/>
</dbReference>
<reference evidence="2" key="1">
    <citation type="submission" date="2020-05" db="EMBL/GenBank/DDBJ databases">
        <title>Mycena genomes resolve the evolution of fungal bioluminescence.</title>
        <authorList>
            <person name="Tsai I.J."/>
        </authorList>
    </citation>
    <scope>NUCLEOTIDE SEQUENCE</scope>
    <source>
        <strain evidence="2">160909Yilan</strain>
    </source>
</reference>
<dbReference type="CDD" id="cd02440">
    <property type="entry name" value="AdoMet_MTases"/>
    <property type="match status" value="1"/>
</dbReference>
<dbReference type="InterPro" id="IPR029063">
    <property type="entry name" value="SAM-dependent_MTases_sf"/>
</dbReference>
<dbReference type="EMBL" id="JACAZH010000020">
    <property type="protein sequence ID" value="KAF7345267.1"/>
    <property type="molecule type" value="Genomic_DNA"/>
</dbReference>
<dbReference type="PANTHER" id="PTHR43667:SF2">
    <property type="entry name" value="FATTY ACID C-METHYL TRANSFERASE"/>
    <property type="match status" value="1"/>
</dbReference>
<evidence type="ECO:0000313" key="3">
    <source>
        <dbReference type="Proteomes" id="UP000623467"/>
    </source>
</evidence>
<keyword evidence="2" id="KW-0808">Transferase</keyword>
<dbReference type="AlphaFoldDB" id="A0A8H7CR77"/>
<dbReference type="GO" id="GO:0008168">
    <property type="term" value="F:methyltransferase activity"/>
    <property type="evidence" value="ECO:0007669"/>
    <property type="project" value="UniProtKB-KW"/>
</dbReference>
<keyword evidence="3" id="KW-1185">Reference proteome</keyword>
<dbReference type="InterPro" id="IPR050723">
    <property type="entry name" value="CFA/CMAS"/>
</dbReference>
<dbReference type="PANTHER" id="PTHR43667">
    <property type="entry name" value="CYCLOPROPANE-FATTY-ACYL-PHOSPHOLIPID SYNTHASE"/>
    <property type="match status" value="1"/>
</dbReference>
<organism evidence="2 3">
    <name type="scientific">Mycena sanguinolenta</name>
    <dbReference type="NCBI Taxonomy" id="230812"/>
    <lineage>
        <taxon>Eukaryota</taxon>
        <taxon>Fungi</taxon>
        <taxon>Dikarya</taxon>
        <taxon>Basidiomycota</taxon>
        <taxon>Agaricomycotina</taxon>
        <taxon>Agaricomycetes</taxon>
        <taxon>Agaricomycetidae</taxon>
        <taxon>Agaricales</taxon>
        <taxon>Marasmiineae</taxon>
        <taxon>Mycenaceae</taxon>
        <taxon>Mycena</taxon>
    </lineage>
</organism>
<dbReference type="OrthoDB" id="10004862at2759"/>
<gene>
    <name evidence="2" type="ORF">MSAN_01903400</name>
</gene>
<dbReference type="SUPFAM" id="SSF53335">
    <property type="entry name" value="S-adenosyl-L-methionine-dependent methyltransferases"/>
    <property type="match status" value="1"/>
</dbReference>
<keyword evidence="2" id="KW-0489">Methyltransferase</keyword>
<dbReference type="Gene3D" id="3.40.50.150">
    <property type="entry name" value="Vaccinia Virus protein VP39"/>
    <property type="match status" value="1"/>
</dbReference>
<comment type="caution">
    <text evidence="2">The sequence shown here is derived from an EMBL/GenBank/DDBJ whole genome shotgun (WGS) entry which is preliminary data.</text>
</comment>
<evidence type="ECO:0000259" key="1">
    <source>
        <dbReference type="Pfam" id="PF13649"/>
    </source>
</evidence>
<protein>
    <submittedName>
        <fullName evidence="2">S-adenosyl-L-methionine-dependent methyltransferase</fullName>
    </submittedName>
</protein>
<sequence length="235" mass="25436">MALSEPHPLLSAPLRELKARIAGTYDAIAPQYNAWTASHHPVRLHYLNDLLSRLPSATTGIHVLELGAGAGDPGTAMLATLPGARIIANDISASQLSLLKERLAAEISEGKVQVQQGDMMNLTFGAGELDAVVALYSVSHLPREEQSELLRRMGTWVRSGGWLLVNFAGKEDKGSVGVGWLEGKESQNAMYWSSWSPAESGRLVEGAGFRIETAEIRESEGENAAFFWVLAQKLD</sequence>
<dbReference type="GO" id="GO:0032259">
    <property type="term" value="P:methylation"/>
    <property type="evidence" value="ECO:0007669"/>
    <property type="project" value="UniProtKB-KW"/>
</dbReference>
<dbReference type="Proteomes" id="UP000623467">
    <property type="component" value="Unassembled WGS sequence"/>
</dbReference>
<proteinExistence type="predicted"/>
<name>A0A8H7CR77_9AGAR</name>
<evidence type="ECO:0000313" key="2">
    <source>
        <dbReference type="EMBL" id="KAF7345267.1"/>
    </source>
</evidence>
<accession>A0A8H7CR77</accession>
<feature type="domain" description="Methyltransferase" evidence="1">
    <location>
        <begin position="63"/>
        <end position="161"/>
    </location>
</feature>
<dbReference type="InterPro" id="IPR041698">
    <property type="entry name" value="Methyltransf_25"/>
</dbReference>